<dbReference type="EMBL" id="RJVU01015056">
    <property type="protein sequence ID" value="ROL52715.1"/>
    <property type="molecule type" value="Genomic_DNA"/>
</dbReference>
<proteinExistence type="predicted"/>
<feature type="compositionally biased region" description="Polar residues" evidence="1">
    <location>
        <begin position="66"/>
        <end position="79"/>
    </location>
</feature>
<reference evidence="2 3" key="1">
    <citation type="submission" date="2018-10" db="EMBL/GenBank/DDBJ databases">
        <title>Genome assembly for a Yunnan-Guizhou Plateau 3E fish, Anabarilius grahami (Regan), and its evolutionary and genetic applications.</title>
        <authorList>
            <person name="Jiang W."/>
        </authorList>
    </citation>
    <scope>NUCLEOTIDE SEQUENCE [LARGE SCALE GENOMIC DNA]</scope>
    <source>
        <strain evidence="2">AG-KIZ</strain>
        <tissue evidence="2">Muscle</tissue>
    </source>
</reference>
<sequence>MSNALLKSCGKDMVPSSMGCEESAAIDAQGGGMECLGVGGVAAVGSSWRSHRSSSGPAAVCRIGESSLSKGTGQGSQPDTDMEGADACSQYQEMGEYHL</sequence>
<evidence type="ECO:0000313" key="2">
    <source>
        <dbReference type="EMBL" id="ROL52715.1"/>
    </source>
</evidence>
<comment type="caution">
    <text evidence="2">The sequence shown here is derived from an EMBL/GenBank/DDBJ whole genome shotgun (WGS) entry which is preliminary data.</text>
</comment>
<evidence type="ECO:0000256" key="1">
    <source>
        <dbReference type="SAM" id="MobiDB-lite"/>
    </source>
</evidence>
<dbReference type="AlphaFoldDB" id="A0A3N0Z2F5"/>
<organism evidence="2 3">
    <name type="scientific">Anabarilius grahami</name>
    <name type="common">Kanglang fish</name>
    <name type="synonym">Barilius grahami</name>
    <dbReference type="NCBI Taxonomy" id="495550"/>
    <lineage>
        <taxon>Eukaryota</taxon>
        <taxon>Metazoa</taxon>
        <taxon>Chordata</taxon>
        <taxon>Craniata</taxon>
        <taxon>Vertebrata</taxon>
        <taxon>Euteleostomi</taxon>
        <taxon>Actinopterygii</taxon>
        <taxon>Neopterygii</taxon>
        <taxon>Teleostei</taxon>
        <taxon>Ostariophysi</taxon>
        <taxon>Cypriniformes</taxon>
        <taxon>Xenocyprididae</taxon>
        <taxon>Xenocypridinae</taxon>
        <taxon>Xenocypridinae incertae sedis</taxon>
        <taxon>Anabarilius</taxon>
    </lineage>
</organism>
<gene>
    <name evidence="2" type="ORF">DPX16_21141</name>
</gene>
<accession>A0A3N0Z2F5</accession>
<name>A0A3N0Z2F5_ANAGA</name>
<evidence type="ECO:0000313" key="3">
    <source>
        <dbReference type="Proteomes" id="UP000281406"/>
    </source>
</evidence>
<feature type="region of interest" description="Disordered" evidence="1">
    <location>
        <begin position="64"/>
        <end position="86"/>
    </location>
</feature>
<dbReference type="Proteomes" id="UP000281406">
    <property type="component" value="Unassembled WGS sequence"/>
</dbReference>
<protein>
    <submittedName>
        <fullName evidence="2">Uncharacterized protein</fullName>
    </submittedName>
</protein>
<keyword evidence="3" id="KW-1185">Reference proteome</keyword>